<feature type="domain" description="EamA" evidence="7">
    <location>
        <begin position="169"/>
        <end position="298"/>
    </location>
</feature>
<accession>A0ABY1IQT3</accession>
<dbReference type="RefSeq" id="WP_060610096.1">
    <property type="nucleotide sequence ID" value="NZ_FQZC01000005.1"/>
</dbReference>
<feature type="transmembrane region" description="Helical" evidence="6">
    <location>
        <begin position="226"/>
        <end position="247"/>
    </location>
</feature>
<feature type="transmembrane region" description="Helical" evidence="6">
    <location>
        <begin position="165"/>
        <end position="183"/>
    </location>
</feature>
<sequence length="301" mass="31887">MISDTRTPHETERPGDRILARTAPLIFLVLWSSGFGFAKVGLEHAGPMTLLSLRYGAVVTLLIPAFLIRRPALPRTAQAWLHIIIVGFLIQFVYFGLGLTSMYLGVPVGTAAVIASLQPIVVCLAAPAITGERIGGLKWTGILIGLFGAVAVIASQSGVIADGYVALPLCFGSMLAMAAATLYQKRFGAAHHVISVNLVQYTVGFILTLPLSLMLESQDVSWTMEFAVALAYLVIANSLVAISLLLFMLRRGETSRVSSLFFLIPPTAALSGWLLLGETLGPLAVAGMAIAVAGVALVQRS</sequence>
<comment type="similarity">
    <text evidence="2">Belongs to the EamA transporter family.</text>
</comment>
<evidence type="ECO:0000313" key="9">
    <source>
        <dbReference type="Proteomes" id="UP000184290"/>
    </source>
</evidence>
<feature type="transmembrane region" description="Helical" evidence="6">
    <location>
        <begin position="80"/>
        <end position="104"/>
    </location>
</feature>
<evidence type="ECO:0000256" key="3">
    <source>
        <dbReference type="ARBA" id="ARBA00022692"/>
    </source>
</evidence>
<dbReference type="EMBL" id="FQZC01000005">
    <property type="protein sequence ID" value="SHJ94631.1"/>
    <property type="molecule type" value="Genomic_DNA"/>
</dbReference>
<evidence type="ECO:0000256" key="1">
    <source>
        <dbReference type="ARBA" id="ARBA00004141"/>
    </source>
</evidence>
<feature type="transmembrane region" description="Helical" evidence="6">
    <location>
        <begin position="195"/>
        <end position="214"/>
    </location>
</feature>
<dbReference type="InterPro" id="IPR050638">
    <property type="entry name" value="AA-Vitamin_Transporters"/>
</dbReference>
<evidence type="ECO:0000256" key="6">
    <source>
        <dbReference type="SAM" id="Phobius"/>
    </source>
</evidence>
<keyword evidence="9" id="KW-1185">Reference proteome</keyword>
<feature type="transmembrane region" description="Helical" evidence="6">
    <location>
        <begin position="18"/>
        <end position="38"/>
    </location>
</feature>
<dbReference type="InterPro" id="IPR000620">
    <property type="entry name" value="EamA_dom"/>
</dbReference>
<evidence type="ECO:0000259" key="7">
    <source>
        <dbReference type="Pfam" id="PF00892"/>
    </source>
</evidence>
<keyword evidence="4 6" id="KW-1133">Transmembrane helix</keyword>
<comment type="caution">
    <text evidence="8">The sequence shown here is derived from an EMBL/GenBank/DDBJ whole genome shotgun (WGS) entry which is preliminary data.</text>
</comment>
<feature type="transmembrane region" description="Helical" evidence="6">
    <location>
        <begin position="282"/>
        <end position="298"/>
    </location>
</feature>
<organism evidence="8 9">
    <name type="scientific">Aureimonas altamirensis DSM 21988</name>
    <dbReference type="NCBI Taxonomy" id="1121026"/>
    <lineage>
        <taxon>Bacteria</taxon>
        <taxon>Pseudomonadati</taxon>
        <taxon>Pseudomonadota</taxon>
        <taxon>Alphaproteobacteria</taxon>
        <taxon>Hyphomicrobiales</taxon>
        <taxon>Aurantimonadaceae</taxon>
        <taxon>Aureimonas</taxon>
    </lineage>
</organism>
<feature type="transmembrane region" description="Helical" evidence="6">
    <location>
        <begin position="141"/>
        <end position="159"/>
    </location>
</feature>
<evidence type="ECO:0000256" key="4">
    <source>
        <dbReference type="ARBA" id="ARBA00022989"/>
    </source>
</evidence>
<dbReference type="PANTHER" id="PTHR32322">
    <property type="entry name" value="INNER MEMBRANE TRANSPORTER"/>
    <property type="match status" value="1"/>
</dbReference>
<keyword evidence="3 6" id="KW-0812">Transmembrane</keyword>
<name>A0ABY1IQT3_9HYPH</name>
<dbReference type="Pfam" id="PF00892">
    <property type="entry name" value="EamA"/>
    <property type="match status" value="2"/>
</dbReference>
<feature type="transmembrane region" description="Helical" evidence="6">
    <location>
        <begin position="110"/>
        <end position="129"/>
    </location>
</feature>
<comment type="subcellular location">
    <subcellularLocation>
        <location evidence="1">Membrane</location>
        <topology evidence="1">Multi-pass membrane protein</topology>
    </subcellularLocation>
</comment>
<protein>
    <submittedName>
        <fullName evidence="8">Threonine/homoserine efflux transporter RhtA</fullName>
    </submittedName>
</protein>
<feature type="domain" description="EamA" evidence="7">
    <location>
        <begin position="26"/>
        <end position="152"/>
    </location>
</feature>
<evidence type="ECO:0000256" key="2">
    <source>
        <dbReference type="ARBA" id="ARBA00007362"/>
    </source>
</evidence>
<proteinExistence type="inferred from homology"/>
<dbReference type="Proteomes" id="UP000184290">
    <property type="component" value="Unassembled WGS sequence"/>
</dbReference>
<dbReference type="PANTHER" id="PTHR32322:SF2">
    <property type="entry name" value="EAMA DOMAIN-CONTAINING PROTEIN"/>
    <property type="match status" value="1"/>
</dbReference>
<reference evidence="8 9" key="1">
    <citation type="submission" date="2016-11" db="EMBL/GenBank/DDBJ databases">
        <authorList>
            <person name="Varghese N."/>
            <person name="Submissions S."/>
        </authorList>
    </citation>
    <scope>NUCLEOTIDE SEQUENCE [LARGE SCALE GENOMIC DNA]</scope>
    <source>
        <strain evidence="8 9">DSM 21988</strain>
    </source>
</reference>
<evidence type="ECO:0000313" key="8">
    <source>
        <dbReference type="EMBL" id="SHJ94631.1"/>
    </source>
</evidence>
<keyword evidence="5 6" id="KW-0472">Membrane</keyword>
<evidence type="ECO:0000256" key="5">
    <source>
        <dbReference type="ARBA" id="ARBA00023136"/>
    </source>
</evidence>
<dbReference type="SUPFAM" id="SSF103481">
    <property type="entry name" value="Multidrug resistance efflux transporter EmrE"/>
    <property type="match status" value="2"/>
</dbReference>
<feature type="transmembrane region" description="Helical" evidence="6">
    <location>
        <begin position="50"/>
        <end position="68"/>
    </location>
</feature>
<dbReference type="InterPro" id="IPR037185">
    <property type="entry name" value="EmrE-like"/>
</dbReference>
<gene>
    <name evidence="8" type="ORF">SAMN02745911_3778</name>
</gene>
<feature type="transmembrane region" description="Helical" evidence="6">
    <location>
        <begin position="259"/>
        <end position="276"/>
    </location>
</feature>